<evidence type="ECO:0000256" key="2">
    <source>
        <dbReference type="ARBA" id="ARBA00008520"/>
    </source>
</evidence>
<accession>A0A0R1ZFT1</accession>
<keyword evidence="3" id="KW-0813">Transport</keyword>
<reference evidence="7 8" key="1">
    <citation type="journal article" date="2015" name="Genome Announc.">
        <title>Expanding the biotechnology potential of lactobacilli through comparative genomics of 213 strains and associated genera.</title>
        <authorList>
            <person name="Sun Z."/>
            <person name="Harris H.M."/>
            <person name="McCann A."/>
            <person name="Guo C."/>
            <person name="Argimon S."/>
            <person name="Zhang W."/>
            <person name="Yang X."/>
            <person name="Jeffery I.B."/>
            <person name="Cooney J.C."/>
            <person name="Kagawa T.F."/>
            <person name="Liu W."/>
            <person name="Song Y."/>
            <person name="Salvetti E."/>
            <person name="Wrobel A."/>
            <person name="Rasinkangas P."/>
            <person name="Parkhill J."/>
            <person name="Rea M.C."/>
            <person name="O'Sullivan O."/>
            <person name="Ritari J."/>
            <person name="Douillard F.P."/>
            <person name="Paul Ross R."/>
            <person name="Yang R."/>
            <person name="Briner A.E."/>
            <person name="Felis G.E."/>
            <person name="de Vos W.M."/>
            <person name="Barrangou R."/>
            <person name="Klaenhammer T.R."/>
            <person name="Caufield P.W."/>
            <person name="Cui Y."/>
            <person name="Zhang H."/>
            <person name="O'Toole P.W."/>
        </authorList>
    </citation>
    <scope>NUCLEOTIDE SEQUENCE [LARGE SCALE GENOMIC DNA]</scope>
    <source>
        <strain evidence="7 8">DSM 20653</strain>
    </source>
</reference>
<dbReference type="InterPro" id="IPR050490">
    <property type="entry name" value="Bact_solute-bd_prot1"/>
</dbReference>
<name>A0A0R1ZFT1_9LACO</name>
<evidence type="ECO:0000256" key="4">
    <source>
        <dbReference type="ARBA" id="ARBA00022729"/>
    </source>
</evidence>
<evidence type="ECO:0000313" key="8">
    <source>
        <dbReference type="Proteomes" id="UP000051291"/>
    </source>
</evidence>
<dbReference type="GO" id="GO:0030313">
    <property type="term" value="C:cell envelope"/>
    <property type="evidence" value="ECO:0007669"/>
    <property type="project" value="UniProtKB-SubCell"/>
</dbReference>
<keyword evidence="8" id="KW-1185">Reference proteome</keyword>
<dbReference type="EMBL" id="AYYZ01000029">
    <property type="protein sequence ID" value="KRM51956.1"/>
    <property type="molecule type" value="Genomic_DNA"/>
</dbReference>
<dbReference type="PANTHER" id="PTHR43649">
    <property type="entry name" value="ARABINOSE-BINDING PROTEIN-RELATED"/>
    <property type="match status" value="1"/>
</dbReference>
<dbReference type="RefSeq" id="WP_057906983.1">
    <property type="nucleotide sequence ID" value="NZ_AYYZ01000029.1"/>
</dbReference>
<dbReference type="InterPro" id="IPR006059">
    <property type="entry name" value="SBP"/>
</dbReference>
<evidence type="ECO:0000256" key="6">
    <source>
        <dbReference type="SAM" id="SignalP"/>
    </source>
</evidence>
<proteinExistence type="inferred from homology"/>
<dbReference type="GO" id="GO:0055085">
    <property type="term" value="P:transmembrane transport"/>
    <property type="evidence" value="ECO:0007669"/>
    <property type="project" value="InterPro"/>
</dbReference>
<dbReference type="Gene3D" id="3.40.190.10">
    <property type="entry name" value="Periplasmic binding protein-like II"/>
    <property type="match status" value="1"/>
</dbReference>
<evidence type="ECO:0000313" key="7">
    <source>
        <dbReference type="EMBL" id="KRM51956.1"/>
    </source>
</evidence>
<comment type="subcellular location">
    <subcellularLocation>
        <location evidence="1">Cell envelope</location>
    </subcellularLocation>
</comment>
<dbReference type="AlphaFoldDB" id="A0A0R1ZFT1"/>
<protein>
    <submittedName>
        <fullName evidence="7">Extracellular solute-binding protein</fullName>
    </submittedName>
</protein>
<dbReference type="PANTHER" id="PTHR43649:SF31">
    <property type="entry name" value="SN-GLYCEROL-3-PHOSPHATE-BINDING PERIPLASMIC PROTEIN UGPB"/>
    <property type="match status" value="1"/>
</dbReference>
<dbReference type="InterPro" id="IPR006061">
    <property type="entry name" value="SBP_1_CS"/>
</dbReference>
<dbReference type="STRING" id="1423820.FC64_GL001150"/>
<evidence type="ECO:0000256" key="3">
    <source>
        <dbReference type="ARBA" id="ARBA00022448"/>
    </source>
</evidence>
<comment type="caution">
    <text evidence="7">The sequence shown here is derived from an EMBL/GenBank/DDBJ whole genome shotgun (WGS) entry which is preliminary data.</text>
</comment>
<dbReference type="PROSITE" id="PS01037">
    <property type="entry name" value="SBP_BACTERIAL_1"/>
    <property type="match status" value="1"/>
</dbReference>
<evidence type="ECO:0000256" key="1">
    <source>
        <dbReference type="ARBA" id="ARBA00004196"/>
    </source>
</evidence>
<organism evidence="7 8">
    <name type="scientific">Ligilactobacillus araffinosus DSM 20653</name>
    <dbReference type="NCBI Taxonomy" id="1423820"/>
    <lineage>
        <taxon>Bacteria</taxon>
        <taxon>Bacillati</taxon>
        <taxon>Bacillota</taxon>
        <taxon>Bacilli</taxon>
        <taxon>Lactobacillales</taxon>
        <taxon>Lactobacillaceae</taxon>
        <taxon>Ligilactobacillus</taxon>
    </lineage>
</organism>
<feature type="chain" id="PRO_5006414334" evidence="6">
    <location>
        <begin position="32"/>
        <end position="428"/>
    </location>
</feature>
<sequence>MKFIKKLAVAATTAATLFATVAGGLSSTVSADSIPTKVTKKTTITFWNGMSGNQQKALQTLTQEFEKENPNITVKLENQGQYKDLQSKITSTLQSPKNLPTITQAYPGWLYTASKNDLLVNLKPYINNSKIGWGSAAKSGIKSSLMKGAQINGTQYGIPFNKSVEVLVYNKTMLDKYGVKVPITMAQLKSAAKTIYEKSNHQVVGAGFDSLSNYYVLGMKNEGVDFTSKINLTSAKSKKVIDYYADGIKGGYFKTAGSQGYLSGDFSNQKVAMFIGTSAGESFVKKGVNGKFDYEVAPRPGKWNMQQGTDIYMFKNASKEQRTAAFMYMKFLTSKKSQLYWAQQTGYIPVSQDVINSSEYKNNKDSKVPAQVEAATKNLYTVPVTKNSNAAYQQMNTIMQNILSHAKNGNLNSLIKQGESQFKNAWNQ</sequence>
<dbReference type="PATRIC" id="fig|1423820.4.peg.1175"/>
<gene>
    <name evidence="7" type="ORF">FC64_GL001150</name>
</gene>
<dbReference type="Proteomes" id="UP000051291">
    <property type="component" value="Unassembled WGS sequence"/>
</dbReference>
<feature type="signal peptide" evidence="6">
    <location>
        <begin position="1"/>
        <end position="31"/>
    </location>
</feature>
<evidence type="ECO:0000256" key="5">
    <source>
        <dbReference type="ARBA" id="ARBA00022764"/>
    </source>
</evidence>
<dbReference type="SUPFAM" id="SSF53850">
    <property type="entry name" value="Periplasmic binding protein-like II"/>
    <property type="match status" value="1"/>
</dbReference>
<keyword evidence="5" id="KW-0574">Periplasm</keyword>
<comment type="similarity">
    <text evidence="2">Belongs to the bacterial solute-binding protein 1 family.</text>
</comment>
<keyword evidence="4 6" id="KW-0732">Signal</keyword>
<dbReference type="Pfam" id="PF13416">
    <property type="entry name" value="SBP_bac_8"/>
    <property type="match status" value="1"/>
</dbReference>